<reference evidence="1" key="1">
    <citation type="submission" date="2020-02" db="EMBL/GenBank/DDBJ databases">
        <authorList>
            <person name="Meier V. D."/>
        </authorList>
    </citation>
    <scope>NUCLEOTIDE SEQUENCE</scope>
    <source>
        <strain evidence="1">AVDCRST_MAG06</strain>
    </source>
</reference>
<protein>
    <submittedName>
        <fullName evidence="1">Uncharacterized protein</fullName>
    </submittedName>
</protein>
<organism evidence="1">
    <name type="scientific">uncultured Nocardioides sp</name>
    <dbReference type="NCBI Taxonomy" id="198441"/>
    <lineage>
        <taxon>Bacteria</taxon>
        <taxon>Bacillati</taxon>
        <taxon>Actinomycetota</taxon>
        <taxon>Actinomycetes</taxon>
        <taxon>Propionibacteriales</taxon>
        <taxon>Nocardioidaceae</taxon>
        <taxon>Nocardioides</taxon>
        <taxon>environmental samples</taxon>
    </lineage>
</organism>
<sequence>VSPAAAADAARRPTRRLTPFDLNFEVVDRQRQLDLVADRFVQLRDRFTSGGSQYQHLSPTGARGTATFRDGRLEVSGTGGFSSLLRSSTHQVAPFASVVVDIQSFGGGATQDAVLAGLVKDAGNYVAAFYDRATGTAGLEVAVDGAVQTLGTVEADLQAPFQLALGLTSTTVVVLVDDGSGPRPLLRQSLGDVLDLRQPEALADYRNGFGVRADSGTVVLDGVEAGYFGQLGLRDPHLVTRANGTPYIKDGKAYLTFTQAGLAFFETAHWGVWTLDVRTFEMEQVANLFFQRDGEDTVLGDHAGHIVLDERNDRWIIANSTWGDFSGEVVQINYVTVPLRKNPLRGVHVLRTERLELPLAELPSAAVGQWDPHIVRIGGRWYVGFVNARAFFNFYPALARSPRGADFTELELAGADPSKVETEGPVLQRFGGRWYVMASNGDASPGAIRGRYPVYDLEMNELGRLDAPHPTNIPWPMVFPVSSRGRTTWLLVTFNGNQYYEPVLGYGTHGDTIIMRAEETTRGAEF</sequence>
<feature type="non-terminal residue" evidence="1">
    <location>
        <position position="1"/>
    </location>
</feature>
<gene>
    <name evidence="1" type="ORF">AVDCRST_MAG06-3165</name>
</gene>
<dbReference type="AlphaFoldDB" id="A0A6J4PKU0"/>
<evidence type="ECO:0000313" key="1">
    <source>
        <dbReference type="EMBL" id="CAA9415531.1"/>
    </source>
</evidence>
<name>A0A6J4PKU0_9ACTN</name>
<proteinExistence type="predicted"/>
<dbReference type="InterPro" id="IPR023296">
    <property type="entry name" value="Glyco_hydro_beta-prop_sf"/>
</dbReference>
<accession>A0A6J4PKU0</accession>
<dbReference type="RefSeq" id="WP_295661460.1">
    <property type="nucleotide sequence ID" value="NZ_CADCUP010000211.1"/>
</dbReference>
<dbReference type="SUPFAM" id="SSF75005">
    <property type="entry name" value="Arabinanase/levansucrase/invertase"/>
    <property type="match status" value="1"/>
</dbReference>
<dbReference type="EMBL" id="CADCUP010000211">
    <property type="protein sequence ID" value="CAA9415531.1"/>
    <property type="molecule type" value="Genomic_DNA"/>
</dbReference>